<evidence type="ECO:0000256" key="2">
    <source>
        <dbReference type="ARBA" id="ARBA00008498"/>
    </source>
</evidence>
<evidence type="ECO:0000313" key="19">
    <source>
        <dbReference type="EMBL" id="KAK1795284.1"/>
    </source>
</evidence>
<dbReference type="PANTHER" id="PTHR13743:SF111">
    <property type="entry name" value="NEUROBEACHIN-LIKE PROTEIN 2"/>
    <property type="match status" value="1"/>
</dbReference>
<dbReference type="InterPro" id="IPR036322">
    <property type="entry name" value="WD40_repeat_dom_sf"/>
</dbReference>
<dbReference type="Gene3D" id="2.10.50.10">
    <property type="entry name" value="Tumor Necrosis Factor Receptor, subunit A, domain 2"/>
    <property type="match status" value="2"/>
</dbReference>
<organism evidence="19 20">
    <name type="scientific">Electrophorus voltai</name>
    <dbReference type="NCBI Taxonomy" id="2609070"/>
    <lineage>
        <taxon>Eukaryota</taxon>
        <taxon>Metazoa</taxon>
        <taxon>Chordata</taxon>
        <taxon>Craniata</taxon>
        <taxon>Vertebrata</taxon>
        <taxon>Euteleostomi</taxon>
        <taxon>Actinopterygii</taxon>
        <taxon>Neopterygii</taxon>
        <taxon>Teleostei</taxon>
        <taxon>Ostariophysi</taxon>
        <taxon>Gymnotiformes</taxon>
        <taxon>Gymnotoidei</taxon>
        <taxon>Gymnotidae</taxon>
        <taxon>Electrophorus</taxon>
    </lineage>
</organism>
<dbReference type="PROSITE" id="PS50050">
    <property type="entry name" value="TNFR_NGFR_2"/>
    <property type="match status" value="3"/>
</dbReference>
<keyword evidence="14" id="KW-1133">Transmembrane helix</keyword>
<keyword evidence="6" id="KW-0677">Repeat</keyword>
<dbReference type="SUPFAM" id="SSF57586">
    <property type="entry name" value="TNF receptor-like"/>
    <property type="match status" value="2"/>
</dbReference>
<sequence length="3301" mass="367352">KDVGYLQQWLETFVATFEKIIDVQSLEPRRLEEWNAEVQCLPREVLVFLGTQLWHSVLHLSGQDQSNPTPHPLLLIKFFIIICRQGDHQRPSPEQGASTTLCRSSYSTAACTLNMENIDPDKTPGFMLETIKLLSFCLNQLKKKPKDQSTLESVVLHGLLLCENLFDPYQTWRRWQAGEEVSMLERSKYKFSPLTLPEELPAFFHDCLQESELIPEPLLLRLVHLQGAVISGCKKNGLLSITPYAVDDLMSVLRTWCLRPAPSNKEPKDPQLVQLALRCLTAIIHLLHSSSPAERQLEIRSVLNSYFQLLNWNRPPAGEQPDSLAWEGNLITLQAHMLSAIPEILQCPDRPVLQAVFLNNNCFEHILRLIQNSKLYQSSRARSECEAQCDLTMRLLTEAEVEQVWEKGSDCITVHAIGVLTAIMSNSPSAKEVFKERIGYSQLFDVLKSQGQPTKRLLQELMNMAVEGEHSQALQLGISNDQPLLLLLQWLPELGSRPLQLLVSQWLAAVCRGTLACRTVAVEAGLVGRLLDVLAEPATRLDRQCADALLGLLQDLGSLSLQPCELRSFLRLLRTEPGSPPHPYCVRAIRALSAMAARDDRGGSALQYFDLTPPMAGIMVPAIQRWPGSAFAFHAWLCLIPEFPPPSQQQHHSESHVTTAAGQDGTILMTKGPRRKQLYSFFTASGTGFEAFFTIQGVLVVAVCTKKEYMAVSLPENPLSDCAWHSVAIVHVPGRRPFGQNLITIYVDGVPCKTAQLRFPSLSEPFTSCCIGSAGHRTTTTTTALPTPSPPLHSPSDLIFPSPASPPVLVRSQSVPASFAAVAGGRWAPGRDTPVHTIPAGLQDTEWGSPSSLDGLLATAFICHEALQPTQTRALHTAGPNNVSLFKADGELSELCSKLLLYYTPQAFKSQICLDLSPNHLYNGRLTGHRVVNWDIKDVLSSVGGMGALLPLLEQVCGLEQGDSWEQETSELLGPELTSSRGPAGMLLPLGKSSEGRLERNSVAAFLLMVKNMLRNHPVNQESLIHCHGPTTIGAMLSKVPSSMMDMTVLMACQLLLEQVSIEGNSALLSQLYQHLLFDFRIWSHCHFAVCLGHVQYLSSVLKESKQKIRRKYGVQYILDSIRSHYSVERDGSALSDERQTVQISLFNLLKDFLSKSPTTEELHSVLAYTAVIQDEKQAVQVLDVLYAVLRSSHQALAVLLEWGAEQLYCLLLKPHFRDNARERVFRVLYKVLKSDRVPERNKQRIKLRDSSYLGLVCFLEDVPVTMTVIRCLYEQVLATDSSPNFKDLLAVVYLSQRADLAVRLDICRKLFHLIYSSEDYVKQMVRHPGWQDILTKLYVKESYESRSTSQSSASPHTSLEPTPSQPLLRRDDSIPEDGHGDIFLRYDSRQDEDEDDEEEQDAAARRFSDLSLSPPPGDQRSHEHSLNFKSFDSVEEVSRSSSLSNMVDIPSSSCVSGEEEGLYNPLSPFGTSPLTLELGGQRGSQAQAGSPPGTPSPLEHSKPFLGLRPRKSSSLSNVLDDNMEPHTVDSISNNSNPQTPEEELCNLLTNIVFRVLWTGTDGSEDVMWRERGQVFSVLTKLGSSCQLVRPPDDIKRSLLEMMLESSLSDLRDSQGMTLPHIPSLLRLLRLLQDFLFAEGTDNQTLWSEKIFEGVVNLLDRLQAWHTTPTAAAGTELKEMAQIGLRIITGYIQQHNAQVCVMACLKLHSLLQKVLCLSWEEVCFLLGRLGAALWSAGSGDPSDGGPGTEALLRPLVPVVRTLLDQHADPTKLQQLLPNLPPTNGSPTFAQDLQAYCSTAEWQLFYQSHVLPTVEQYEVDTFGKSHDLMSNFWNSCFDDLMSTAQKREKDRAECRAKFQELIIDQFLKRGRSENSRYVSAQKLSNGQQGVVWKHWKSLRRLLTSERGAWARRDQPEVKWKLSSAETYSKMRLKLVPNYSFSQHSEASALRDNMGAESPRSSTESLPLAVAKEAKVSDMEDDQLEDEDLLYIDNQVEEGEEESHKEKLVLSEDCELITTVAVVPGRLEVTTHHIYFYDGSSEKDETEEGIGFDFKRSLAQLREVHLRRFNLRRSALELFFIDQAHYFINFKKKVRNKVYTRILGLHPANLFYFGSRSPQELLKASNLTQKWVCREISNFEYLMQLNTIAGRTYNDLSQYPVFPWVLCDYTSPLLDLEDPAVFRDLSKPIGVVNDRHAQSVREKYESFEDPSGTVDKFHYGTHYSNAAGVMHYMIRMEPFTTLHIQLQSGKFDCADRQFHSVAAAWQARMESPADVKELIPEFFYFPEFLENINGFNLGCLQLNQEQVNDVVLPRWASSREDFIRKHRQALESEHVSAHLHEWIDLIFGYKQRGPEAVEALNVFYYCTYEGAVDLDAIANETERKAMEGIISNFGQTPCQLLREPHPPRMTAETASRRQARIDTLPPNLFEQLDKLRPFVEVVSDKVPLVQAVVPRNQTRSFIIQGSDVLVTVSANGQIGTHSWLPYDKNIANYFTFSKDPTMNNPKTQRFLSGPFSPGVEIGSQVLVVSSDGRLLFSGGHWDCSLRVTMLAKAKLVGRICRHIDVVTCLALDLCGIYLISGSRDTTCMVWQVLQQGGFSSGLSPRPVQVLSGHDQEVTCVSISTELDMAVSGSKDGTVIVHSVRGGQYLRTLRPPCENCISASVAQLQEKYALHVYSVNGKLLASMVLEEPVSALYVVCDYLILGTLKGNLYIQDLFSLKKATKPLALKVPIYSISVTKESSHILVGLEDGKLIVVGAGKPEEVRSGQFSRRLWGSTRRITQNVNHHCLVCVLMSTFVFVQVVVGDECVSSQFTDSGQCCSLCPVGSGVASGCGQEDTKCQPCQEGVTFSVAEGLSGCQACARCPPGVPQLQRCSVAQDTQCDCGDGFFLLRQGNGTDSWCTACTLCSPGEGVVQACSLAGNTVCRRCAAGTYSEEKSAHQPCQPCSRCTEGKVQIRSCQADSDTLCMDKDLHILSRPAGSEGPWEFPRRTGLVEEENEKSSVLPGYETPRHTPPDQGSNHTLIYVSLLAAVVLGLLLYVAYKCWKSFQQKRALRKARAGELSTAAEGEKLHSDSGVFLDSHSLQESQPSKGSKRDSKQDTRLYVNLPPHRQEEVERLLVEGGGSGWRQLAAALGYEQERTDVFGRGQDPVRTLLMDWAQQEGSTLGLLCSALARIDRHDVASTLTAPTQGVSLAAPLNRNREAPGPRAALCAVTLSRWGCLTAVWSSPLECPGTERAALHEKSQRNGRRVLTAERAQAGYAEPPFIPLIKSRKVWLDGTSRGPAALWDGGSLGTRATSRFNA</sequence>
<dbReference type="Gene3D" id="2.130.10.10">
    <property type="entry name" value="YVTN repeat-like/Quinoprotein amine dehydrogenase"/>
    <property type="match status" value="1"/>
</dbReference>
<dbReference type="Pfam" id="PF14844">
    <property type="entry name" value="PH_BEACH"/>
    <property type="match status" value="1"/>
</dbReference>
<feature type="domain" description="TNFR-Cys" evidence="16">
    <location>
        <begin position="2925"/>
        <end position="2965"/>
    </location>
</feature>
<feature type="compositionally biased region" description="Low complexity" evidence="13">
    <location>
        <begin position="1347"/>
        <end position="1359"/>
    </location>
</feature>
<comment type="subcellular location">
    <subcellularLocation>
        <location evidence="1">Endoplasmic reticulum</location>
    </subcellularLocation>
</comment>
<keyword evidence="5" id="KW-0732">Signal</keyword>
<feature type="region of interest" description="Disordered" evidence="13">
    <location>
        <begin position="1442"/>
        <end position="1518"/>
    </location>
</feature>
<keyword evidence="20" id="KW-1185">Reference proteome</keyword>
<dbReference type="InterPro" id="IPR000488">
    <property type="entry name" value="Death_dom"/>
</dbReference>
<dbReference type="Pfam" id="PF00531">
    <property type="entry name" value="Death"/>
    <property type="match status" value="1"/>
</dbReference>
<keyword evidence="14" id="KW-0812">Transmembrane</keyword>
<keyword evidence="7" id="KW-0256">Endoplasmic reticulum</keyword>
<dbReference type="InterPro" id="IPR046851">
    <property type="entry name" value="NBCH_WD40"/>
</dbReference>
<feature type="compositionally biased region" description="Basic and acidic residues" evidence="13">
    <location>
        <begin position="1369"/>
        <end position="1390"/>
    </location>
</feature>
<dbReference type="InterPro" id="IPR011029">
    <property type="entry name" value="DEATH-like_dom_sf"/>
</dbReference>
<evidence type="ECO:0000256" key="12">
    <source>
        <dbReference type="PROSITE-ProRule" id="PRU00221"/>
    </source>
</evidence>
<feature type="region of interest" description="Disordered" evidence="13">
    <location>
        <begin position="3078"/>
        <end position="3100"/>
    </location>
</feature>
<feature type="domain" description="Death" evidence="15">
    <location>
        <begin position="3110"/>
        <end position="3187"/>
    </location>
</feature>
<feature type="disulfide bond" evidence="11">
    <location>
        <begin position="2859"/>
        <end position="2872"/>
    </location>
</feature>
<comment type="caution">
    <text evidence="11">Lacks conserved residue(s) required for the propagation of feature annotation.</text>
</comment>
<dbReference type="InterPro" id="IPR015943">
    <property type="entry name" value="WD40/YVTN_repeat-like_dom_sf"/>
</dbReference>
<feature type="region of interest" description="Disordered" evidence="13">
    <location>
        <begin position="1347"/>
        <end position="1428"/>
    </location>
</feature>
<feature type="repeat" description="TNFR-Cys" evidence="11">
    <location>
        <begin position="2925"/>
        <end position="2965"/>
    </location>
</feature>
<feature type="repeat" description="TNFR-Cys" evidence="11">
    <location>
        <begin position="2881"/>
        <end position="2923"/>
    </location>
</feature>
<feature type="repeat" description="WD" evidence="12">
    <location>
        <begin position="2557"/>
        <end position="2590"/>
    </location>
</feature>
<dbReference type="FunFam" id="2.30.29.30:FF:000301">
    <property type="entry name" value="Neurobeachin-like protein 2"/>
    <property type="match status" value="1"/>
</dbReference>
<dbReference type="Pfam" id="PF02138">
    <property type="entry name" value="Beach"/>
    <property type="match status" value="1"/>
</dbReference>
<keyword evidence="3 12" id="KW-0853">WD repeat</keyword>
<evidence type="ECO:0000259" key="17">
    <source>
        <dbReference type="PROSITE" id="PS50197"/>
    </source>
</evidence>
<dbReference type="PROSITE" id="PS50017">
    <property type="entry name" value="DEATH_DOMAIN"/>
    <property type="match status" value="1"/>
</dbReference>
<dbReference type="InterPro" id="IPR000409">
    <property type="entry name" value="BEACH_dom"/>
</dbReference>
<dbReference type="SMART" id="SM00320">
    <property type="entry name" value="WD40"/>
    <property type="match status" value="3"/>
</dbReference>
<dbReference type="InterPro" id="IPR001368">
    <property type="entry name" value="TNFR/NGFR_Cys_rich_reg"/>
</dbReference>
<dbReference type="CDD" id="cd01201">
    <property type="entry name" value="PH_BEACH"/>
    <property type="match status" value="1"/>
</dbReference>
<feature type="repeat" description="TNFR-Cys" evidence="11">
    <location>
        <begin position="2840"/>
        <end position="2880"/>
    </location>
</feature>
<dbReference type="SUPFAM" id="SSF50978">
    <property type="entry name" value="WD40 repeat-like"/>
    <property type="match status" value="1"/>
</dbReference>
<evidence type="ECO:0000259" key="16">
    <source>
        <dbReference type="PROSITE" id="PS50050"/>
    </source>
</evidence>
<dbReference type="CDD" id="cd13416">
    <property type="entry name" value="TNFRSF16"/>
    <property type="match status" value="1"/>
</dbReference>
<dbReference type="Proteomes" id="UP001239994">
    <property type="component" value="Unassembled WGS sequence"/>
</dbReference>
<keyword evidence="14" id="KW-0472">Membrane</keyword>
<dbReference type="InterPro" id="IPR036372">
    <property type="entry name" value="BEACH_dom_sf"/>
</dbReference>
<feature type="disulfide bond" evidence="11">
    <location>
        <begin position="2944"/>
        <end position="2957"/>
    </location>
</feature>
<dbReference type="EMBL" id="JAROKS010000016">
    <property type="protein sequence ID" value="KAK1795284.1"/>
    <property type="molecule type" value="Genomic_DNA"/>
</dbReference>
<evidence type="ECO:0000256" key="13">
    <source>
        <dbReference type="SAM" id="MobiDB-lite"/>
    </source>
</evidence>
<dbReference type="PROSITE" id="PS50197">
    <property type="entry name" value="BEACH"/>
    <property type="match status" value="1"/>
</dbReference>
<feature type="compositionally biased region" description="Polar residues" evidence="13">
    <location>
        <begin position="3080"/>
        <end position="3089"/>
    </location>
</feature>
<feature type="disulfide bond" evidence="11">
    <location>
        <begin position="2902"/>
        <end position="2915"/>
    </location>
</feature>
<evidence type="ECO:0000259" key="15">
    <source>
        <dbReference type="PROSITE" id="PS50017"/>
    </source>
</evidence>
<evidence type="ECO:0000256" key="9">
    <source>
        <dbReference type="ARBA" id="ARBA00023180"/>
    </source>
</evidence>
<feature type="disulfide bond" evidence="11">
    <location>
        <begin position="2905"/>
        <end position="2923"/>
    </location>
</feature>
<dbReference type="PROSITE" id="PS00652">
    <property type="entry name" value="TNFR_NGFR_1"/>
    <property type="match status" value="1"/>
</dbReference>
<feature type="domain" description="BEACH" evidence="17">
    <location>
        <begin position="2114"/>
        <end position="2406"/>
    </location>
</feature>
<dbReference type="GO" id="GO:0005783">
    <property type="term" value="C:endoplasmic reticulum"/>
    <property type="evidence" value="ECO:0007669"/>
    <property type="project" value="UniProtKB-SubCell"/>
</dbReference>
<dbReference type="InterPro" id="IPR034046">
    <property type="entry name" value="TNFRSF16_N"/>
</dbReference>
<dbReference type="Gene3D" id="1.10.533.10">
    <property type="entry name" value="Death Domain, Fas"/>
    <property type="match status" value="1"/>
</dbReference>
<feature type="disulfide bond" evidence="11">
    <location>
        <begin position="2862"/>
        <end position="2880"/>
    </location>
</feature>
<dbReference type="GO" id="GO:0007165">
    <property type="term" value="P:signal transduction"/>
    <property type="evidence" value="ECO:0007669"/>
    <property type="project" value="InterPro"/>
</dbReference>
<dbReference type="InterPro" id="IPR050865">
    <property type="entry name" value="BEACH_Domain"/>
</dbReference>
<dbReference type="SUPFAM" id="SSF81837">
    <property type="entry name" value="BEACH domain"/>
    <property type="match status" value="1"/>
</dbReference>
<protein>
    <recommendedName>
        <fullName evidence="10">Neurobeachin-like protein 2</fullName>
    </recommendedName>
</protein>
<dbReference type="CDD" id="cd08311">
    <property type="entry name" value="Death_p75NR"/>
    <property type="match status" value="1"/>
</dbReference>
<comment type="similarity">
    <text evidence="2">Belongs to the WD repeat neurobeachin family.</text>
</comment>
<feature type="repeat" description="WD" evidence="12">
    <location>
        <begin position="2608"/>
        <end position="2649"/>
    </location>
</feature>
<dbReference type="GO" id="GO:0005829">
    <property type="term" value="C:cytosol"/>
    <property type="evidence" value="ECO:0007669"/>
    <property type="project" value="TreeGrafter"/>
</dbReference>
<comment type="caution">
    <text evidence="19">The sequence shown here is derived from an EMBL/GenBank/DDBJ whole genome shotgun (WGS) entry which is preliminary data.</text>
</comment>
<feature type="disulfide bond" evidence="11">
    <location>
        <begin position="2926"/>
        <end position="2941"/>
    </location>
</feature>
<feature type="domain" description="TNFR-Cys" evidence="16">
    <location>
        <begin position="2881"/>
        <end position="2923"/>
    </location>
</feature>
<dbReference type="InterPro" id="IPR023362">
    <property type="entry name" value="PH-BEACH_dom"/>
</dbReference>
<dbReference type="Pfam" id="PF00020">
    <property type="entry name" value="TNFR_c6"/>
    <property type="match status" value="3"/>
</dbReference>
<name>A0AAD8Z9S3_9TELE</name>
<dbReference type="FunFam" id="1.10.1540.10:FF:000001">
    <property type="entry name" value="neurobeachin isoform X1"/>
    <property type="match status" value="1"/>
</dbReference>
<evidence type="ECO:0000256" key="10">
    <source>
        <dbReference type="ARBA" id="ARBA00068540"/>
    </source>
</evidence>
<dbReference type="GO" id="GO:0019901">
    <property type="term" value="F:protein kinase binding"/>
    <property type="evidence" value="ECO:0007669"/>
    <property type="project" value="TreeGrafter"/>
</dbReference>
<dbReference type="PANTHER" id="PTHR13743">
    <property type="entry name" value="BEIGE/BEACH-RELATED"/>
    <property type="match status" value="1"/>
</dbReference>
<accession>A0AAD8Z9S3</accession>
<dbReference type="Gene3D" id="6.10.250.1780">
    <property type="match status" value="1"/>
</dbReference>
<dbReference type="GO" id="GO:0016020">
    <property type="term" value="C:membrane"/>
    <property type="evidence" value="ECO:0007669"/>
    <property type="project" value="TreeGrafter"/>
</dbReference>
<evidence type="ECO:0000256" key="8">
    <source>
        <dbReference type="ARBA" id="ARBA00023157"/>
    </source>
</evidence>
<dbReference type="InterPro" id="IPR031570">
    <property type="entry name" value="NBEA/BDCP_DUF4704"/>
</dbReference>
<feature type="domain" description="BEACH-type PH" evidence="18">
    <location>
        <begin position="2001"/>
        <end position="2101"/>
    </location>
</feature>
<dbReference type="Pfam" id="PF16057">
    <property type="entry name" value="DUF4800"/>
    <property type="match status" value="1"/>
</dbReference>
<feature type="domain" description="TNFR-Cys" evidence="16">
    <location>
        <begin position="2840"/>
        <end position="2880"/>
    </location>
</feature>
<dbReference type="InterPro" id="IPR011993">
    <property type="entry name" value="PH-like_dom_sf"/>
</dbReference>
<dbReference type="InterPro" id="IPR046852">
    <property type="entry name" value="Neurobeachin_a-sol"/>
</dbReference>
<feature type="transmembrane region" description="Helical" evidence="14">
    <location>
        <begin position="3021"/>
        <end position="3040"/>
    </location>
</feature>
<dbReference type="Pfam" id="PF15787">
    <property type="entry name" value="DUF4704"/>
    <property type="match status" value="1"/>
</dbReference>
<feature type="non-terminal residue" evidence="19">
    <location>
        <position position="1"/>
    </location>
</feature>
<evidence type="ECO:0000256" key="5">
    <source>
        <dbReference type="ARBA" id="ARBA00022729"/>
    </source>
</evidence>
<feature type="disulfide bond" evidence="11">
    <location>
        <begin position="2841"/>
        <end position="2856"/>
    </location>
</feature>
<dbReference type="SUPFAM" id="SSF50729">
    <property type="entry name" value="PH domain-like"/>
    <property type="match status" value="1"/>
</dbReference>
<evidence type="ECO:0000256" key="11">
    <source>
        <dbReference type="PROSITE-ProRule" id="PRU00206"/>
    </source>
</evidence>
<keyword evidence="4" id="KW-0053">Apoptosis</keyword>
<dbReference type="SMART" id="SM01026">
    <property type="entry name" value="Beach"/>
    <property type="match status" value="1"/>
</dbReference>
<evidence type="ECO:0000256" key="3">
    <source>
        <dbReference type="ARBA" id="ARBA00022574"/>
    </source>
</evidence>
<evidence type="ECO:0000256" key="6">
    <source>
        <dbReference type="ARBA" id="ARBA00022737"/>
    </source>
</evidence>
<dbReference type="FunFam" id="2.130.10.10:FF:001375">
    <property type="entry name" value="Neurobeachin-like protein 2"/>
    <property type="match status" value="1"/>
</dbReference>
<dbReference type="PROSITE" id="PS51783">
    <property type="entry name" value="PH_BEACH"/>
    <property type="match status" value="1"/>
</dbReference>
<dbReference type="Gene3D" id="1.10.1540.10">
    <property type="entry name" value="BEACH domain"/>
    <property type="match status" value="1"/>
</dbReference>
<dbReference type="SMART" id="SM00005">
    <property type="entry name" value="DEATH"/>
    <property type="match status" value="1"/>
</dbReference>
<evidence type="ECO:0000256" key="7">
    <source>
        <dbReference type="ARBA" id="ARBA00022824"/>
    </source>
</evidence>
<dbReference type="GO" id="GO:0030099">
    <property type="term" value="P:myeloid cell differentiation"/>
    <property type="evidence" value="ECO:0007669"/>
    <property type="project" value="UniProtKB-ARBA"/>
</dbReference>
<evidence type="ECO:0000259" key="18">
    <source>
        <dbReference type="PROSITE" id="PS51783"/>
    </source>
</evidence>
<dbReference type="Pfam" id="PF20426">
    <property type="entry name" value="NBCH_WD40"/>
    <property type="match status" value="1"/>
</dbReference>
<keyword evidence="8 11" id="KW-1015">Disulfide bond</keyword>
<dbReference type="SUPFAM" id="SSF47986">
    <property type="entry name" value="DEATH domain"/>
    <property type="match status" value="1"/>
</dbReference>
<evidence type="ECO:0000256" key="4">
    <source>
        <dbReference type="ARBA" id="ARBA00022703"/>
    </source>
</evidence>
<feature type="disulfide bond" evidence="11">
    <location>
        <begin position="2947"/>
        <end position="2965"/>
    </location>
</feature>
<evidence type="ECO:0000256" key="14">
    <source>
        <dbReference type="SAM" id="Phobius"/>
    </source>
</evidence>
<dbReference type="Pfam" id="PF20425">
    <property type="entry name" value="Neurobeachin"/>
    <property type="match status" value="1"/>
</dbReference>
<proteinExistence type="inferred from homology"/>
<feature type="region of interest" description="Disordered" evidence="13">
    <location>
        <begin position="2981"/>
        <end position="3013"/>
    </location>
</feature>
<evidence type="ECO:0000256" key="1">
    <source>
        <dbReference type="ARBA" id="ARBA00004240"/>
    </source>
</evidence>
<reference evidence="19" key="1">
    <citation type="submission" date="2023-03" db="EMBL/GenBank/DDBJ databases">
        <title>Electrophorus voltai genome.</title>
        <authorList>
            <person name="Bian C."/>
        </authorList>
    </citation>
    <scope>NUCLEOTIDE SEQUENCE</scope>
    <source>
        <strain evidence="19">CB-2022</strain>
        <tissue evidence="19">Muscle</tissue>
    </source>
</reference>
<dbReference type="Gene3D" id="2.30.29.30">
    <property type="entry name" value="Pleckstrin-homology domain (PH domain)/Phosphotyrosine-binding domain (PTB)"/>
    <property type="match status" value="1"/>
</dbReference>
<dbReference type="GO" id="GO:0006915">
    <property type="term" value="P:apoptotic process"/>
    <property type="evidence" value="ECO:0007669"/>
    <property type="project" value="UniProtKB-KW"/>
</dbReference>
<gene>
    <name evidence="19" type="ORF">P4O66_010463</name>
</gene>
<dbReference type="InterPro" id="IPR041448">
    <property type="entry name" value="TNFR16_TM"/>
</dbReference>
<dbReference type="CDD" id="cd06071">
    <property type="entry name" value="Beach"/>
    <property type="match status" value="1"/>
</dbReference>
<dbReference type="GO" id="GO:0008104">
    <property type="term" value="P:intracellular protein localization"/>
    <property type="evidence" value="ECO:0007669"/>
    <property type="project" value="TreeGrafter"/>
</dbReference>
<feature type="compositionally biased region" description="Acidic residues" evidence="13">
    <location>
        <begin position="1391"/>
        <end position="1402"/>
    </location>
</feature>
<evidence type="ECO:0000313" key="20">
    <source>
        <dbReference type="Proteomes" id="UP001239994"/>
    </source>
</evidence>
<dbReference type="InterPro" id="IPR001680">
    <property type="entry name" value="WD40_rpt"/>
</dbReference>
<keyword evidence="9" id="KW-0325">Glycoprotein</keyword>
<dbReference type="SUPFAM" id="SSF48371">
    <property type="entry name" value="ARM repeat"/>
    <property type="match status" value="2"/>
</dbReference>
<dbReference type="InterPro" id="IPR016024">
    <property type="entry name" value="ARM-type_fold"/>
</dbReference>
<dbReference type="PROSITE" id="PS50082">
    <property type="entry name" value="WD_REPEATS_2"/>
    <property type="match status" value="2"/>
</dbReference>
<dbReference type="Pfam" id="PF18422">
    <property type="entry name" value="TNFR_16_TM"/>
    <property type="match status" value="1"/>
</dbReference>
<dbReference type="SMART" id="SM00208">
    <property type="entry name" value="TNFR"/>
    <property type="match status" value="4"/>
</dbReference>